<gene>
    <name evidence="2" type="ORF">MUK42_36020</name>
</gene>
<proteinExistence type="predicted"/>
<feature type="compositionally biased region" description="Basic and acidic residues" evidence="1">
    <location>
        <begin position="158"/>
        <end position="185"/>
    </location>
</feature>
<dbReference type="EMBL" id="CP097503">
    <property type="protein sequence ID" value="URD77488.1"/>
    <property type="molecule type" value="Genomic_DNA"/>
</dbReference>
<protein>
    <submittedName>
        <fullName evidence="2">Uncharacterized protein</fullName>
    </submittedName>
</protein>
<sequence length="193" mass="21618">MFSFHPAVQICWVTGHVPGGCVGLWGPRLYNGLGFYPETTFFSLSCKKWWNEEDAGSRDQFFPKAKAAYAILRGGKKGELRLGFVSVKDLAREARRSEKDLAQVKNRRKSLPWKFKISRVDVVFHECSWKNFEGTRETADKGMTALSKTPVRPLPGAGREETRQKLDKEDALGSSSKEELLDGCKDGGCPGAW</sequence>
<keyword evidence="3" id="KW-1185">Reference proteome</keyword>
<organism evidence="2 3">
    <name type="scientific">Musa troglodytarum</name>
    <name type="common">fe'i banana</name>
    <dbReference type="NCBI Taxonomy" id="320322"/>
    <lineage>
        <taxon>Eukaryota</taxon>
        <taxon>Viridiplantae</taxon>
        <taxon>Streptophyta</taxon>
        <taxon>Embryophyta</taxon>
        <taxon>Tracheophyta</taxon>
        <taxon>Spermatophyta</taxon>
        <taxon>Magnoliopsida</taxon>
        <taxon>Liliopsida</taxon>
        <taxon>Zingiberales</taxon>
        <taxon>Musaceae</taxon>
        <taxon>Musa</taxon>
    </lineage>
</organism>
<reference evidence="2" key="1">
    <citation type="submission" date="2022-05" db="EMBL/GenBank/DDBJ databases">
        <title>The Musa troglodytarum L. genome provides insights into the mechanism of non-climacteric behaviour and enrichment of carotenoids.</title>
        <authorList>
            <person name="Wang J."/>
        </authorList>
    </citation>
    <scope>NUCLEOTIDE SEQUENCE</scope>
    <source>
        <tissue evidence="2">Leaf</tissue>
    </source>
</reference>
<name>A0A9E7JDV6_9LILI</name>
<accession>A0A9E7JDV6</accession>
<evidence type="ECO:0000256" key="1">
    <source>
        <dbReference type="SAM" id="MobiDB-lite"/>
    </source>
</evidence>
<evidence type="ECO:0000313" key="3">
    <source>
        <dbReference type="Proteomes" id="UP001055439"/>
    </source>
</evidence>
<dbReference type="Proteomes" id="UP001055439">
    <property type="component" value="Chromosome 10"/>
</dbReference>
<feature type="region of interest" description="Disordered" evidence="1">
    <location>
        <begin position="140"/>
        <end position="193"/>
    </location>
</feature>
<evidence type="ECO:0000313" key="2">
    <source>
        <dbReference type="EMBL" id="URD77488.1"/>
    </source>
</evidence>
<dbReference type="AlphaFoldDB" id="A0A9E7JDV6"/>